<proteinExistence type="predicted"/>
<protein>
    <submittedName>
        <fullName evidence="2">Uncharacterized protein</fullName>
    </submittedName>
</protein>
<comment type="caution">
    <text evidence="2">The sequence shown here is derived from an EMBL/GenBank/DDBJ whole genome shotgun (WGS) entry which is preliminary data.</text>
</comment>
<name>A0AAD4TCS4_9MAGN</name>
<evidence type="ECO:0000313" key="2">
    <source>
        <dbReference type="EMBL" id="KAI3954581.1"/>
    </source>
</evidence>
<keyword evidence="3" id="KW-1185">Reference proteome</keyword>
<dbReference type="AlphaFoldDB" id="A0AAD4TCS4"/>
<keyword evidence="1" id="KW-0472">Membrane</keyword>
<evidence type="ECO:0000313" key="3">
    <source>
        <dbReference type="Proteomes" id="UP001202328"/>
    </source>
</evidence>
<sequence>MMAAVCKLDHHQTGAFAKKLTENPNQHAALRAKVKEALTGAVNPMEGTDAIVDIITQWSFEVGNTSQLDVIENAPPLSNGDPSGVKIPPSVIEGHVIDIRGTHPVEASLDGTGAGSDDAARYPRLLVDSPFNFSGAKFSGMFWNSDSRGTHLVEAFVDGTGAGSDDAARHPRLLVDNPSNFHGDKSSGIIGNSDGLSHNVVEGVLYLPMGMIAQVGPGMIQVAGSTEKAVLKVLLLCIDISASLCFLGCCLGFLGLVVNLLECKRINPSFLKKAQKVGFISATSSLVIFMLLALAYIPAALYW</sequence>
<keyword evidence="1" id="KW-1133">Transmembrane helix</keyword>
<keyword evidence="1" id="KW-0812">Transmembrane</keyword>
<dbReference type="Proteomes" id="UP001202328">
    <property type="component" value="Unassembled WGS sequence"/>
</dbReference>
<organism evidence="2 3">
    <name type="scientific">Papaver atlanticum</name>
    <dbReference type="NCBI Taxonomy" id="357466"/>
    <lineage>
        <taxon>Eukaryota</taxon>
        <taxon>Viridiplantae</taxon>
        <taxon>Streptophyta</taxon>
        <taxon>Embryophyta</taxon>
        <taxon>Tracheophyta</taxon>
        <taxon>Spermatophyta</taxon>
        <taxon>Magnoliopsida</taxon>
        <taxon>Ranunculales</taxon>
        <taxon>Papaveraceae</taxon>
        <taxon>Papaveroideae</taxon>
        <taxon>Papaver</taxon>
    </lineage>
</organism>
<accession>A0AAD4TCS4</accession>
<evidence type="ECO:0000256" key="1">
    <source>
        <dbReference type="SAM" id="Phobius"/>
    </source>
</evidence>
<reference evidence="2" key="1">
    <citation type="submission" date="2022-04" db="EMBL/GenBank/DDBJ databases">
        <title>A functionally conserved STORR gene fusion in Papaver species that diverged 16.8 million years ago.</title>
        <authorList>
            <person name="Catania T."/>
        </authorList>
    </citation>
    <scope>NUCLEOTIDE SEQUENCE</scope>
    <source>
        <strain evidence="2">S-188037</strain>
    </source>
</reference>
<gene>
    <name evidence="2" type="ORF">MKW98_019712</name>
</gene>
<feature type="transmembrane region" description="Helical" evidence="1">
    <location>
        <begin position="279"/>
        <end position="302"/>
    </location>
</feature>
<dbReference type="EMBL" id="JAJJMB010001902">
    <property type="protein sequence ID" value="KAI3954581.1"/>
    <property type="molecule type" value="Genomic_DNA"/>
</dbReference>
<feature type="transmembrane region" description="Helical" evidence="1">
    <location>
        <begin position="233"/>
        <end position="258"/>
    </location>
</feature>